<evidence type="ECO:0000313" key="2">
    <source>
        <dbReference type="EMBL" id="MBB6437803.1"/>
    </source>
</evidence>
<evidence type="ECO:0000313" key="3">
    <source>
        <dbReference type="Proteomes" id="UP000540423"/>
    </source>
</evidence>
<organism evidence="2 3">
    <name type="scientific">Streptomyces candidus</name>
    <dbReference type="NCBI Taxonomy" id="67283"/>
    <lineage>
        <taxon>Bacteria</taxon>
        <taxon>Bacillati</taxon>
        <taxon>Actinomycetota</taxon>
        <taxon>Actinomycetes</taxon>
        <taxon>Kitasatosporales</taxon>
        <taxon>Streptomycetaceae</taxon>
        <taxon>Streptomyces</taxon>
    </lineage>
</organism>
<name>A0A7X0LQN8_9ACTN</name>
<dbReference type="Gene3D" id="3.10.180.10">
    <property type="entry name" value="2,3-Dihydroxybiphenyl 1,2-Dioxygenase, domain 1"/>
    <property type="match status" value="1"/>
</dbReference>
<dbReference type="SUPFAM" id="SSF54593">
    <property type="entry name" value="Glyoxalase/Bleomycin resistance protein/Dihydroxybiphenyl dioxygenase"/>
    <property type="match status" value="1"/>
</dbReference>
<dbReference type="Proteomes" id="UP000540423">
    <property type="component" value="Unassembled WGS sequence"/>
</dbReference>
<protein>
    <submittedName>
        <fullName evidence="2">Catechol 2,3-dioxygenase-like lactoylglutathione lyase family enzyme</fullName>
    </submittedName>
</protein>
<dbReference type="GO" id="GO:0016829">
    <property type="term" value="F:lyase activity"/>
    <property type="evidence" value="ECO:0007669"/>
    <property type="project" value="UniProtKB-KW"/>
</dbReference>
<dbReference type="CDD" id="cd06587">
    <property type="entry name" value="VOC"/>
    <property type="match status" value="1"/>
</dbReference>
<dbReference type="RefSeq" id="WP_185033435.1">
    <property type="nucleotide sequence ID" value="NZ_BNBN01000009.1"/>
</dbReference>
<dbReference type="InterPro" id="IPR058998">
    <property type="entry name" value="YycE-like_N"/>
</dbReference>
<dbReference type="Pfam" id="PF22658">
    <property type="entry name" value="YycE-like_N"/>
    <property type="match status" value="1"/>
</dbReference>
<sequence length="149" mass="16251">MITSWPAHLDVGAVRFARPTARYDEVLAFYRDDLGLPVLAAWRGEDGHKGYDGVVLGLPGAPVHMEITQHGNPPRIPEPHPENLLVLYLRGPAAVETAAARLRERGHEPVAAANAYWPERGAVLFADPDGWLVVLAPWVFGEDPVPQPG</sequence>
<gene>
    <name evidence="2" type="ORF">HNQ79_004307</name>
</gene>
<dbReference type="AlphaFoldDB" id="A0A7X0LQN8"/>
<keyword evidence="3" id="KW-1185">Reference proteome</keyword>
<reference evidence="2 3" key="1">
    <citation type="submission" date="2020-08" db="EMBL/GenBank/DDBJ databases">
        <title>Genomic Encyclopedia of Type Strains, Phase IV (KMG-IV): sequencing the most valuable type-strain genomes for metagenomic binning, comparative biology and taxonomic classification.</title>
        <authorList>
            <person name="Goeker M."/>
        </authorList>
    </citation>
    <scope>NUCLEOTIDE SEQUENCE [LARGE SCALE GENOMIC DNA]</scope>
    <source>
        <strain evidence="2 3">DSM 40141</strain>
    </source>
</reference>
<comment type="caution">
    <text evidence="2">The sequence shown here is derived from an EMBL/GenBank/DDBJ whole genome shotgun (WGS) entry which is preliminary data.</text>
</comment>
<keyword evidence="2" id="KW-0223">Dioxygenase</keyword>
<proteinExistence type="predicted"/>
<dbReference type="InterPro" id="IPR037523">
    <property type="entry name" value="VOC_core"/>
</dbReference>
<dbReference type="InterPro" id="IPR058997">
    <property type="entry name" value="YycE-like_C"/>
</dbReference>
<dbReference type="InterPro" id="IPR029068">
    <property type="entry name" value="Glyas_Bleomycin-R_OHBP_Dase"/>
</dbReference>
<dbReference type="Pfam" id="PF22659">
    <property type="entry name" value="YycE-like_C"/>
    <property type="match status" value="1"/>
</dbReference>
<dbReference type="PROSITE" id="PS51819">
    <property type="entry name" value="VOC"/>
    <property type="match status" value="1"/>
</dbReference>
<dbReference type="GO" id="GO:0051213">
    <property type="term" value="F:dioxygenase activity"/>
    <property type="evidence" value="ECO:0007669"/>
    <property type="project" value="UniProtKB-KW"/>
</dbReference>
<keyword evidence="2" id="KW-0456">Lyase</keyword>
<dbReference type="EMBL" id="JACHEM010000011">
    <property type="protein sequence ID" value="MBB6437803.1"/>
    <property type="molecule type" value="Genomic_DNA"/>
</dbReference>
<accession>A0A7X0LQN8</accession>
<keyword evidence="2" id="KW-0560">Oxidoreductase</keyword>
<feature type="domain" description="VOC" evidence="1">
    <location>
        <begin position="12"/>
        <end position="138"/>
    </location>
</feature>
<evidence type="ECO:0000259" key="1">
    <source>
        <dbReference type="PROSITE" id="PS51819"/>
    </source>
</evidence>